<dbReference type="EMBL" id="JXMS01000019">
    <property type="protein sequence ID" value="OBQ46695.1"/>
    <property type="molecule type" value="Genomic_DNA"/>
</dbReference>
<dbReference type="Proteomes" id="UP000091979">
    <property type="component" value="Unassembled WGS sequence"/>
</dbReference>
<organism evidence="2 3">
    <name type="scientific">Halodesulfovibrio spirochaetisodalis</name>
    <dbReference type="NCBI Taxonomy" id="1560234"/>
    <lineage>
        <taxon>Bacteria</taxon>
        <taxon>Pseudomonadati</taxon>
        <taxon>Thermodesulfobacteriota</taxon>
        <taxon>Desulfovibrionia</taxon>
        <taxon>Desulfovibrionales</taxon>
        <taxon>Desulfovibrionaceae</taxon>
        <taxon>Halodesulfovibrio</taxon>
    </lineage>
</organism>
<sequence length="409" mass="44531">MQVMLTYIVLCFVSISYALASDTSCLFSNSKESSRNPVVKKDIESAYSSRVKRFVTKHSKKRFSGVEHSFKYFSIKLPFDSTVLPFSGSSIEQEKDSLHFSAWSGKILKYDVDHGAMEIAVIPKSAYATTWQATVDAAVSSPGNILMREPDGAIYFDPSSKQLVALYHYYNAASSVHVLGRSVISGTVEAGRVHKGACVYAACTSGACLKEPVVFGDASGSAPQATKRVRCSSGCAVPCPVLSPCARAYSLSFLGSVLPRPPKTLHNESNPLKTVVCRYNQLRTLNPENMSTADTYVKAYSIADFGLNDAYVVWTAKKASGVLRADGSVIVPPRYCSLYVDTFGFVVTDDNAVGVLDFTGKTVLPCKYTLFSLNGDGLLTVGKQQDGQKAMQYGLYDMQKKQWVEPITP</sequence>
<reference evidence="2 3" key="1">
    <citation type="submission" date="2015-01" db="EMBL/GenBank/DDBJ databases">
        <title>Desulfovibrio sp. JC271 draft genome sequence.</title>
        <authorList>
            <person name="Shivani Y."/>
            <person name="Subhash Y."/>
            <person name="Sasikala C."/>
            <person name="Ramana C.V."/>
        </authorList>
    </citation>
    <scope>NUCLEOTIDE SEQUENCE [LARGE SCALE GENOMIC DNA]</scope>
    <source>
        <strain evidence="2 3">JC271</strain>
    </source>
</reference>
<name>A0A1B7XBG1_9BACT</name>
<evidence type="ECO:0000313" key="3">
    <source>
        <dbReference type="Proteomes" id="UP000091979"/>
    </source>
</evidence>
<keyword evidence="3" id="KW-1185">Reference proteome</keyword>
<evidence type="ECO:0000313" key="2">
    <source>
        <dbReference type="EMBL" id="OBQ46695.1"/>
    </source>
</evidence>
<accession>A0A1B7XBG1</accession>
<dbReference type="AlphaFoldDB" id="A0A1B7XBG1"/>
<comment type="caution">
    <text evidence="2">The sequence shown here is derived from an EMBL/GenBank/DDBJ whole genome shotgun (WGS) entry which is preliminary data.</text>
</comment>
<feature type="signal peptide" evidence="1">
    <location>
        <begin position="1"/>
        <end position="20"/>
    </location>
</feature>
<gene>
    <name evidence="2" type="ORF">SP90_11265</name>
</gene>
<keyword evidence="1" id="KW-0732">Signal</keyword>
<feature type="chain" id="PRO_5008600483" description="Peptidase M23 domain-containing protein" evidence="1">
    <location>
        <begin position="21"/>
        <end position="409"/>
    </location>
</feature>
<evidence type="ECO:0000256" key="1">
    <source>
        <dbReference type="SAM" id="SignalP"/>
    </source>
</evidence>
<proteinExistence type="predicted"/>
<evidence type="ECO:0008006" key="4">
    <source>
        <dbReference type="Google" id="ProtNLM"/>
    </source>
</evidence>
<protein>
    <recommendedName>
        <fullName evidence="4">Peptidase M23 domain-containing protein</fullName>
    </recommendedName>
</protein>
<dbReference type="PATRIC" id="fig|1560234.3.peg.1112"/>